<dbReference type="EMBL" id="JACCFJ010000001">
    <property type="protein sequence ID" value="NYI86155.1"/>
    <property type="molecule type" value="Genomic_DNA"/>
</dbReference>
<accession>A0A853AU33</accession>
<comment type="caution">
    <text evidence="2">The sequence shown here is derived from an EMBL/GenBank/DDBJ whole genome shotgun (WGS) entry which is preliminary data.</text>
</comment>
<dbReference type="SUPFAM" id="SSF160424">
    <property type="entry name" value="BH3703-like"/>
    <property type="match status" value="1"/>
</dbReference>
<feature type="region of interest" description="Disordered" evidence="1">
    <location>
        <begin position="48"/>
        <end position="91"/>
    </location>
</feature>
<dbReference type="AlphaFoldDB" id="A0A853AU33"/>
<evidence type="ECO:0000256" key="1">
    <source>
        <dbReference type="SAM" id="MobiDB-lite"/>
    </source>
</evidence>
<name>A0A853AU33_9PSEU</name>
<organism evidence="2 3">
    <name type="scientific">Saccharopolyspora hordei</name>
    <dbReference type="NCBI Taxonomy" id="1838"/>
    <lineage>
        <taxon>Bacteria</taxon>
        <taxon>Bacillati</taxon>
        <taxon>Actinomycetota</taxon>
        <taxon>Actinomycetes</taxon>
        <taxon>Pseudonocardiales</taxon>
        <taxon>Pseudonocardiaceae</taxon>
        <taxon>Saccharopolyspora</taxon>
    </lineage>
</organism>
<reference evidence="2 3" key="1">
    <citation type="submission" date="2020-07" db="EMBL/GenBank/DDBJ databases">
        <title>Sequencing the genomes of 1000 actinobacteria strains.</title>
        <authorList>
            <person name="Klenk H.-P."/>
        </authorList>
    </citation>
    <scope>NUCLEOTIDE SEQUENCE [LARGE SCALE GENOMIC DNA]</scope>
    <source>
        <strain evidence="2 3">DSM 44065</strain>
    </source>
</reference>
<dbReference type="Proteomes" id="UP000587002">
    <property type="component" value="Unassembled WGS sequence"/>
</dbReference>
<dbReference type="RefSeq" id="WP_179723964.1">
    <property type="nucleotide sequence ID" value="NZ_BAABFH010000001.1"/>
</dbReference>
<feature type="compositionally biased region" description="Basic and acidic residues" evidence="1">
    <location>
        <begin position="71"/>
        <end position="83"/>
    </location>
</feature>
<dbReference type="InterPro" id="IPR036170">
    <property type="entry name" value="YezG-like_sf"/>
</dbReference>
<proteinExistence type="predicted"/>
<evidence type="ECO:0000313" key="3">
    <source>
        <dbReference type="Proteomes" id="UP000587002"/>
    </source>
</evidence>
<gene>
    <name evidence="2" type="ORF">HNR68_004785</name>
</gene>
<keyword evidence="3" id="KW-1185">Reference proteome</keyword>
<sequence length="91" mass="10682">MANGALAKWSVPDQIVARFHDIRKAMVRPDTIAWFTAKYEIKYPGKSRFQFNSTDEPKWTNPPSDDDYTTELERHPRDPEKIPDWFPTRSA</sequence>
<protein>
    <submittedName>
        <fullName evidence="2">Uncharacterized protein</fullName>
    </submittedName>
</protein>
<evidence type="ECO:0000313" key="2">
    <source>
        <dbReference type="EMBL" id="NYI86155.1"/>
    </source>
</evidence>